<proteinExistence type="predicted"/>
<gene>
    <name evidence="1" type="ORF">CVIRNUC_005516</name>
</gene>
<reference evidence="1 2" key="1">
    <citation type="submission" date="2023-10" db="EMBL/GenBank/DDBJ databases">
        <authorList>
            <person name="Maclean D."/>
            <person name="Macfadyen A."/>
        </authorList>
    </citation>
    <scope>NUCLEOTIDE SEQUENCE [LARGE SCALE GENOMIC DNA]</scope>
</reference>
<dbReference type="Proteomes" id="UP001314263">
    <property type="component" value="Unassembled WGS sequence"/>
</dbReference>
<name>A0AAV1I7X3_9CHLO</name>
<accession>A0AAV1I7X3</accession>
<organism evidence="1 2">
    <name type="scientific">Coccomyxa viridis</name>
    <dbReference type="NCBI Taxonomy" id="1274662"/>
    <lineage>
        <taxon>Eukaryota</taxon>
        <taxon>Viridiplantae</taxon>
        <taxon>Chlorophyta</taxon>
        <taxon>core chlorophytes</taxon>
        <taxon>Trebouxiophyceae</taxon>
        <taxon>Trebouxiophyceae incertae sedis</taxon>
        <taxon>Coccomyxaceae</taxon>
        <taxon>Coccomyxa</taxon>
    </lineage>
</organism>
<sequence length="377" mass="42281">MLAALNGADPFPELNCILDMRVTMPETDNVTEKAVVLVAFSALAMACKSTQVAVLTCHESIALPPFAALRHLILSIASSEDLPITYLLNAIALETLSLGIFGEYADWSDEDIDVSSLHALKHMRIENLAPRELHVADGCLLHVVWDKNRTDGSKFVQWANVQSLWQAQGNHLGSLQVYHKGGDFQMDKMMALKELLTSDQELEYISLWLPELGNEKQPFLVDPSSCQMLALAERVRFYSGKVCSIRVVDMQPRWSNLSIDAARVNLEVEDTAALVCSLDDFWIKGVTTLGLFSLSVMHELHRLDRKGSVNPQTRKATEGTPQGFEFGTLLNSTMQKTFRMLMICGCSACLACFFRERTLPRDSQWPLDIWYVPSYKF</sequence>
<evidence type="ECO:0000313" key="2">
    <source>
        <dbReference type="Proteomes" id="UP001314263"/>
    </source>
</evidence>
<evidence type="ECO:0000313" key="1">
    <source>
        <dbReference type="EMBL" id="CAK0781958.1"/>
    </source>
</evidence>
<comment type="caution">
    <text evidence="1">The sequence shown here is derived from an EMBL/GenBank/DDBJ whole genome shotgun (WGS) entry which is preliminary data.</text>
</comment>
<dbReference type="EMBL" id="CAUYUE010000006">
    <property type="protein sequence ID" value="CAK0781958.1"/>
    <property type="molecule type" value="Genomic_DNA"/>
</dbReference>
<protein>
    <submittedName>
        <fullName evidence="1">Uncharacterized protein</fullName>
    </submittedName>
</protein>
<dbReference type="AlphaFoldDB" id="A0AAV1I7X3"/>
<keyword evidence="2" id="KW-1185">Reference proteome</keyword>